<dbReference type="Proteomes" id="UP000827092">
    <property type="component" value="Unassembled WGS sequence"/>
</dbReference>
<dbReference type="EMBL" id="JAFNEN010000788">
    <property type="protein sequence ID" value="KAG8177304.1"/>
    <property type="molecule type" value="Genomic_DNA"/>
</dbReference>
<dbReference type="AlphaFoldDB" id="A0AAV6U066"/>
<protein>
    <recommendedName>
        <fullName evidence="3">Apolipoprotein L3</fullName>
    </recommendedName>
</protein>
<evidence type="ECO:0000313" key="1">
    <source>
        <dbReference type="EMBL" id="KAG8177304.1"/>
    </source>
</evidence>
<gene>
    <name evidence="1" type="ORF">JTE90_002530</name>
</gene>
<evidence type="ECO:0000313" key="2">
    <source>
        <dbReference type="Proteomes" id="UP000827092"/>
    </source>
</evidence>
<proteinExistence type="predicted"/>
<reference evidence="1 2" key="1">
    <citation type="journal article" date="2022" name="Nat. Ecol. Evol.">
        <title>A masculinizing supergene underlies an exaggerated male reproductive morph in a spider.</title>
        <authorList>
            <person name="Hendrickx F."/>
            <person name="De Corte Z."/>
            <person name="Sonet G."/>
            <person name="Van Belleghem S.M."/>
            <person name="Kostlbacher S."/>
            <person name="Vangestel C."/>
        </authorList>
    </citation>
    <scope>NUCLEOTIDE SEQUENCE [LARGE SCALE GENOMIC DNA]</scope>
    <source>
        <strain evidence="1">W744_W776</strain>
    </source>
</reference>
<comment type="caution">
    <text evidence="1">The sequence shown here is derived from an EMBL/GenBank/DDBJ whole genome shotgun (WGS) entry which is preliminary data.</text>
</comment>
<evidence type="ECO:0008006" key="3">
    <source>
        <dbReference type="Google" id="ProtNLM"/>
    </source>
</evidence>
<name>A0AAV6U066_9ARAC</name>
<keyword evidence="2" id="KW-1185">Reference proteome</keyword>
<sequence>MTTRTIQPYNRARPTTLYSDLVETRTYLQKLRAEQPRVAANFDNWFDHRKLTIKTVDRLRQRIDDVSVKCSVAKGIGAVAGIGSAITGLLGLFVEDKETAENLKTASMVCGGASLATLATSTLVEMDLTQSAINEIKRVLQKDIELTKLLRNWIQLSRDIDSRFNRLFDLNIASYSFSSVKKVWQQCIKLLDSGSVSILDLISDLSRLKLEGIENVTREISDKVIYFLKGMLTNPELYQPFVEIWNIVNNDPHTLELAKIGITIYGKTINLLNSEGLLSTVGQFLPIVSLSPSALNVISLASNVVTLILAVKNIQEGASKYSESLVKVKTVLSDELNEVIRQMMTYI</sequence>
<organism evidence="1 2">
    <name type="scientific">Oedothorax gibbosus</name>
    <dbReference type="NCBI Taxonomy" id="931172"/>
    <lineage>
        <taxon>Eukaryota</taxon>
        <taxon>Metazoa</taxon>
        <taxon>Ecdysozoa</taxon>
        <taxon>Arthropoda</taxon>
        <taxon>Chelicerata</taxon>
        <taxon>Arachnida</taxon>
        <taxon>Araneae</taxon>
        <taxon>Araneomorphae</taxon>
        <taxon>Entelegynae</taxon>
        <taxon>Araneoidea</taxon>
        <taxon>Linyphiidae</taxon>
        <taxon>Erigoninae</taxon>
        <taxon>Oedothorax</taxon>
    </lineage>
</organism>
<accession>A0AAV6U066</accession>